<dbReference type="SUPFAM" id="SSF47413">
    <property type="entry name" value="lambda repressor-like DNA-binding domains"/>
    <property type="match status" value="1"/>
</dbReference>
<dbReference type="RefSeq" id="WP_307251593.1">
    <property type="nucleotide sequence ID" value="NZ_JAUSUV010000004.1"/>
</dbReference>
<keyword evidence="2" id="KW-0472">Membrane</keyword>
<dbReference type="Pfam" id="PF13413">
    <property type="entry name" value="HTH_25"/>
    <property type="match status" value="1"/>
</dbReference>
<dbReference type="GO" id="GO:0003677">
    <property type="term" value="F:DNA binding"/>
    <property type="evidence" value="ECO:0007669"/>
    <property type="project" value="InterPro"/>
</dbReference>
<proteinExistence type="predicted"/>
<dbReference type="AlphaFoldDB" id="A0AAJ1TH65"/>
<evidence type="ECO:0000259" key="3">
    <source>
        <dbReference type="PROSITE" id="PS50943"/>
    </source>
</evidence>
<evidence type="ECO:0000313" key="5">
    <source>
        <dbReference type="Proteomes" id="UP001238450"/>
    </source>
</evidence>
<feature type="compositionally biased region" description="Polar residues" evidence="1">
    <location>
        <begin position="184"/>
        <end position="193"/>
    </location>
</feature>
<comment type="caution">
    <text evidence="4">The sequence shown here is derived from an EMBL/GenBank/DDBJ whole genome shotgun (WGS) entry which is preliminary data.</text>
</comment>
<dbReference type="InterPro" id="IPR050400">
    <property type="entry name" value="Bact_Cytoskel_RodZ"/>
</dbReference>
<dbReference type="InterPro" id="IPR010982">
    <property type="entry name" value="Lambda_DNA-bd_dom_sf"/>
</dbReference>
<protein>
    <submittedName>
        <fullName evidence="4">Cytoskeletal protein RodZ</fullName>
    </submittedName>
</protein>
<dbReference type="Proteomes" id="UP001238450">
    <property type="component" value="Unassembled WGS sequence"/>
</dbReference>
<evidence type="ECO:0000256" key="2">
    <source>
        <dbReference type="SAM" id="Phobius"/>
    </source>
</evidence>
<dbReference type="CDD" id="cd00093">
    <property type="entry name" value="HTH_XRE"/>
    <property type="match status" value="1"/>
</dbReference>
<name>A0AAJ1TH65_9BACL</name>
<reference evidence="4 5" key="1">
    <citation type="submission" date="2023-07" db="EMBL/GenBank/DDBJ databases">
        <title>Genomic Encyclopedia of Type Strains, Phase IV (KMG-IV): sequencing the most valuable type-strain genomes for metagenomic binning, comparative biology and taxonomic classification.</title>
        <authorList>
            <person name="Goeker M."/>
        </authorList>
    </citation>
    <scope>NUCLEOTIDE SEQUENCE [LARGE SCALE GENOMIC DNA]</scope>
    <source>
        <strain evidence="4 5">DSM 46876</strain>
    </source>
</reference>
<evidence type="ECO:0000313" key="4">
    <source>
        <dbReference type="EMBL" id="MDQ0416917.1"/>
    </source>
</evidence>
<accession>A0AAJ1TH65</accession>
<evidence type="ECO:0000256" key="1">
    <source>
        <dbReference type="SAM" id="MobiDB-lite"/>
    </source>
</evidence>
<feature type="transmembrane region" description="Helical" evidence="2">
    <location>
        <begin position="244"/>
        <end position="265"/>
    </location>
</feature>
<keyword evidence="5" id="KW-1185">Reference proteome</keyword>
<feature type="region of interest" description="Disordered" evidence="1">
    <location>
        <begin position="77"/>
        <end position="102"/>
    </location>
</feature>
<feature type="compositionally biased region" description="Basic and acidic residues" evidence="1">
    <location>
        <begin position="210"/>
        <end position="219"/>
    </location>
</feature>
<dbReference type="PROSITE" id="PS50943">
    <property type="entry name" value="HTH_CROC1"/>
    <property type="match status" value="1"/>
</dbReference>
<sequence>MGVGQQLRSTRESLGISLEELEAHTKIQKQYLSAIENGQFNLLPGSIYVRSYIRTYALSVGLDPHQLLHQVRHTQAAKENSRQNVSVMPERPRNQRLSSMSEQSTAVAANENRWQPEKELATTRSFGNTVRWDVKRIENHLQEAEQEQAATTIPPNRLTRRREQERTERLSQSSKLPVVAPTERSVQPSTKQIPRSKELEALQNLKSLSRNDRQKRSVEGNELVPSLGSRSKERKGKSKKKFTFYTKFLLFWAAILAIAALYVLYLRLTSA</sequence>
<feature type="region of interest" description="Disordered" evidence="1">
    <location>
        <begin position="142"/>
        <end position="195"/>
    </location>
</feature>
<organism evidence="4 5">
    <name type="scientific">Croceifilum oryzae</name>
    <dbReference type="NCBI Taxonomy" id="1553429"/>
    <lineage>
        <taxon>Bacteria</taxon>
        <taxon>Bacillati</taxon>
        <taxon>Bacillota</taxon>
        <taxon>Bacilli</taxon>
        <taxon>Bacillales</taxon>
        <taxon>Thermoactinomycetaceae</taxon>
        <taxon>Croceifilum</taxon>
    </lineage>
</organism>
<dbReference type="EMBL" id="JAUSUV010000004">
    <property type="protein sequence ID" value="MDQ0416917.1"/>
    <property type="molecule type" value="Genomic_DNA"/>
</dbReference>
<dbReference type="Gene3D" id="1.10.260.40">
    <property type="entry name" value="lambda repressor-like DNA-binding domains"/>
    <property type="match status" value="1"/>
</dbReference>
<feature type="domain" description="HTH cro/C1-type" evidence="3">
    <location>
        <begin position="7"/>
        <end position="39"/>
    </location>
</feature>
<feature type="region of interest" description="Disordered" evidence="1">
    <location>
        <begin position="210"/>
        <end position="232"/>
    </location>
</feature>
<keyword evidence="2" id="KW-1133">Transmembrane helix</keyword>
<dbReference type="PANTHER" id="PTHR34475:SF1">
    <property type="entry name" value="CYTOSKELETON PROTEIN RODZ"/>
    <property type="match status" value="1"/>
</dbReference>
<dbReference type="PANTHER" id="PTHR34475">
    <property type="match status" value="1"/>
</dbReference>
<gene>
    <name evidence="4" type="ORF">J2Z48_001089</name>
</gene>
<dbReference type="InterPro" id="IPR001387">
    <property type="entry name" value="Cro/C1-type_HTH"/>
</dbReference>
<keyword evidence="2" id="KW-0812">Transmembrane</keyword>
<dbReference type="SMART" id="SM00530">
    <property type="entry name" value="HTH_XRE"/>
    <property type="match status" value="1"/>
</dbReference>